<dbReference type="PANTHER" id="PTHR31339">
    <property type="entry name" value="PECTIN LYASE-RELATED"/>
    <property type="match status" value="1"/>
</dbReference>
<dbReference type="InterPro" id="IPR011050">
    <property type="entry name" value="Pectin_lyase_fold/virulence"/>
</dbReference>
<accession>A0AAN8UW20</accession>
<dbReference type="InterPro" id="IPR051801">
    <property type="entry name" value="GH28_Enzymes"/>
</dbReference>
<dbReference type="PANTHER" id="PTHR31339:SF9">
    <property type="entry name" value="PLASMIN AND FIBRONECTIN-BINDING PROTEIN A"/>
    <property type="match status" value="1"/>
</dbReference>
<dbReference type="AlphaFoldDB" id="A0AAN8UW20"/>
<reference evidence="1 2" key="1">
    <citation type="submission" date="2023-12" db="EMBL/GenBank/DDBJ databases">
        <title>A high-quality genome assembly for Dillenia turbinata (Dilleniales).</title>
        <authorList>
            <person name="Chanderbali A."/>
        </authorList>
    </citation>
    <scope>NUCLEOTIDE SEQUENCE [LARGE SCALE GENOMIC DNA]</scope>
    <source>
        <strain evidence="1">LSX21</strain>
        <tissue evidence="1">Leaf</tissue>
    </source>
</reference>
<protein>
    <submittedName>
        <fullName evidence="1">Uncharacterized protein</fullName>
    </submittedName>
</protein>
<organism evidence="1 2">
    <name type="scientific">Dillenia turbinata</name>
    <dbReference type="NCBI Taxonomy" id="194707"/>
    <lineage>
        <taxon>Eukaryota</taxon>
        <taxon>Viridiplantae</taxon>
        <taxon>Streptophyta</taxon>
        <taxon>Embryophyta</taxon>
        <taxon>Tracheophyta</taxon>
        <taxon>Spermatophyta</taxon>
        <taxon>Magnoliopsida</taxon>
        <taxon>eudicotyledons</taxon>
        <taxon>Gunneridae</taxon>
        <taxon>Pentapetalae</taxon>
        <taxon>Dilleniales</taxon>
        <taxon>Dilleniaceae</taxon>
        <taxon>Dillenia</taxon>
    </lineage>
</organism>
<dbReference type="Proteomes" id="UP001370490">
    <property type="component" value="Unassembled WGS sequence"/>
</dbReference>
<keyword evidence="2" id="KW-1185">Reference proteome</keyword>
<dbReference type="EMBL" id="JBAMMX010000022">
    <property type="protein sequence ID" value="KAK6918701.1"/>
    <property type="molecule type" value="Genomic_DNA"/>
</dbReference>
<dbReference type="InterPro" id="IPR012334">
    <property type="entry name" value="Pectin_lyas_fold"/>
</dbReference>
<dbReference type="SUPFAM" id="SSF51126">
    <property type="entry name" value="Pectin lyase-like"/>
    <property type="match status" value="1"/>
</dbReference>
<comment type="caution">
    <text evidence="1">The sequence shown here is derived from an EMBL/GenBank/DDBJ whole genome shotgun (WGS) entry which is preliminary data.</text>
</comment>
<evidence type="ECO:0000313" key="2">
    <source>
        <dbReference type="Proteomes" id="UP001370490"/>
    </source>
</evidence>
<proteinExistence type="predicted"/>
<evidence type="ECO:0000313" key="1">
    <source>
        <dbReference type="EMBL" id="KAK6918701.1"/>
    </source>
</evidence>
<name>A0AAN8UW20_9MAGN</name>
<gene>
    <name evidence="1" type="ORF">RJ641_017123</name>
</gene>
<dbReference type="Gene3D" id="2.160.20.10">
    <property type="entry name" value="Single-stranded right-handed beta-helix, Pectin lyase-like"/>
    <property type="match status" value="1"/>
</dbReference>
<sequence length="204" mass="22553">MALLLQRLEVVVVVQVLVILALLSEAPWTAFQNAIFYLDSFSDKGGAQLVIPSGRWLTGRFGLASNLTLWLDEAAVILDSTNAGDWPIIDPLPSYGEGMELPCRRHQSPFYGRNLTDVIITGCHVIFKNVTILAPLDSPNADGIDSGEHRQNLKTLSLSLFAAEYAFCFLPLTLLPHNCCINLRGMKELLYGMMIEPLELYSGE</sequence>